<evidence type="ECO:0000313" key="3">
    <source>
        <dbReference type="Proteomes" id="UP000176294"/>
    </source>
</evidence>
<evidence type="ECO:0000259" key="1">
    <source>
        <dbReference type="PROSITE" id="PS50835"/>
    </source>
</evidence>
<dbReference type="InterPro" id="IPR003599">
    <property type="entry name" value="Ig_sub"/>
</dbReference>
<proteinExistence type="predicted"/>
<dbReference type="SUPFAM" id="SSF48726">
    <property type="entry name" value="Immunoglobulin"/>
    <property type="match status" value="1"/>
</dbReference>
<dbReference type="InterPro" id="IPR026444">
    <property type="entry name" value="Secre_tail"/>
</dbReference>
<feature type="domain" description="Ig-like" evidence="1">
    <location>
        <begin position="26"/>
        <end position="114"/>
    </location>
</feature>
<dbReference type="InterPro" id="IPR013783">
    <property type="entry name" value="Ig-like_fold"/>
</dbReference>
<dbReference type="Pfam" id="PF18887">
    <property type="entry name" value="MBG_3"/>
    <property type="match status" value="2"/>
</dbReference>
<comment type="caution">
    <text evidence="2">The sequence shown here is derived from an EMBL/GenBank/DDBJ whole genome shotgun (WGS) entry which is preliminary data.</text>
</comment>
<dbReference type="PROSITE" id="PS50835">
    <property type="entry name" value="IG_LIKE"/>
    <property type="match status" value="1"/>
</dbReference>
<sequence length="1878" mass="190352">MTNAIAASNGCGATSATTQVTINAVPAVTAPSFPASVSKTVGDEATFEVAATGTNLTYQWYKGSVSTQNAIDGATASSYSLPSVTTADAGNYYVVVSGTCAPAATGGPYALSVEKATAVLTLSNLSYTYNNAAHGATATTTPAGLGTIAFSYAPINDNVVGAVLQGEPTNAGSYRVVATLTNADYNGSASDDLVIAKANQAITVTTPAPASAVYNTTFPVKATADSGLPVDYASAGSLSHVLTAVGADFTMNSGTTSGTVTYSQNGDANHFAATPVVVPVAAVKALATLALTAADLSQVYNGLAKTVGATTAPAGLTGVSVSYSPMASPINAGTYQVTASLTHPDYAATNASGTLTIGRANQAITWNGPLGDIVYGTSLTSAQLNASTSGDGGLTYLPVAGTVLNAGTHTLEVVAAATDNYNSATGSISLKVNTAPLTVSNADRNKEYGTALTGSDFAGTILGLVNDDVITVTRSSTGEAATAAVTSYPIVGTLVDPSGRQSNYTVTNPGGTLTLTKALLTVTADNANRLYGDDNPNFLATITGYKNGQSLATSGVTGSAALTTTATKTSDVGPYAIGAAIGSLASNNYSFGFVPGTLTVGQAQLLVTAANNSRAYGDDNPMLTANFGGFKNAQTLATSGVSGEPGISTLATPASAVGTYEISASQGTLAAGNYSFAFAPGILTVGSRLVSVTATANQSKVYGGADLPLAYAVTSGSVANGDLFMGQLSRTTNTMVGTYPITLGSLALTPNYTLTLTPGTTFEITRKPLTPAITASGKVYDGTAAASITPQALAGLVGSDVVSLVGSSSPLANYFTDKNVGTGKMVTATGLTLSGADMGNYTLSTTTAMTTAAIATRALAITATGTNKVYDGNTTATVNLADDRVAGDVLASAYTTASFATAAIGTGKTVSVTGITITGTDTGNYEANASTSTTANITARALAITATGTNKVYDGNTTATVNLADDRVAGDVLTTSYTAANFATKIVANDKSVAVNGLSISGTHAGNYTFNASTIATASITARALAVTATGVNKVYDGNTAAEVVLADNRVNGDVLTANYATASFANANVDVNKPVSVSGISITGTDAGNYTPNATASTTANITALGIAGSFTANNKVYDANTSAEVLTRTVTPLPNDVLTLDGGTASFANKNVALGKTVTLTGATLTGAQAANYTLTSINTTTANITALGIAGSFTANNKVYDANTSAEVLTRTVTPLPNDVLTLDGGTASFANKNVALGKTVTLTGATLAGDDKGNYNLTGVATTAADITRRDLAVTATGVNKVYDGTTTATVTLDNNRVTGDVLTASCTTANFADANIGTNKPVSVSGISITGTDAGNYTPNATTSTTANITSATSKVVVANNSPVQYSDQVTFVATLTSSTAQSVLNTTGGTVEFKITGAGIPTTVSLGSSAYPADWTIVGGKATVTKSFVLGYKPGTYTVTAIFTPISTNITGSTNTANSPADPSVAIVTEDAEVVYAGLEYFGTANSTSPDAAVEYIATLTDKNDGFRGNITNTRATFKQIVGTTETTLFAPSYEVKLLSSTDPTVGVARTDIQNVTLSSSDFGNGGKTFDLITVTQGDYYTGRTQERTLITIAVPGQDYVNGGGSVIIAQSNGTYAGTAGSKMNFGFTMKWNKSGKNIQGQANIIFRKEVGGIVRTYQIKSNAINTLGTFTTAAGNQGDFNTKANLTDITDPLNTVSLGGGLDLSVQAFESTVSSNPHKIGVTLRSNTGELMFSNNWVASKTEMLALKGGKISVRSTSTIGTTSAATASTKKRTDSAVTSSAAETRDFLDVFPNPMAENATIHFRTEKGGKAQVYLYDQLGRLVSTLFNAEVQSGQEYYLPLNRELLADGVYFCRLISNGKVENQRINIVR</sequence>
<dbReference type="InterPro" id="IPR041286">
    <property type="entry name" value="MBG_2"/>
</dbReference>
<dbReference type="Pfam" id="PF18962">
    <property type="entry name" value="Por_Secre_tail"/>
    <property type="match status" value="1"/>
</dbReference>
<dbReference type="Gene3D" id="3.30.160.710">
    <property type="match status" value="2"/>
</dbReference>
<protein>
    <recommendedName>
        <fullName evidence="1">Ig-like domain-containing protein</fullName>
    </recommendedName>
</protein>
<name>A0A1G1T4R9_9BACT</name>
<dbReference type="InterPro" id="IPR007110">
    <property type="entry name" value="Ig-like_dom"/>
</dbReference>
<dbReference type="Pfam" id="PF18676">
    <property type="entry name" value="MBG_2"/>
    <property type="match status" value="4"/>
</dbReference>
<dbReference type="STRING" id="1908237.BEN47_14260"/>
<keyword evidence="3" id="KW-1185">Reference proteome</keyword>
<dbReference type="SMART" id="SM00409">
    <property type="entry name" value="IG"/>
    <property type="match status" value="1"/>
</dbReference>
<dbReference type="NCBIfam" id="TIGR04183">
    <property type="entry name" value="Por_Secre_tail"/>
    <property type="match status" value="1"/>
</dbReference>
<organism evidence="2 3">
    <name type="scientific">Hymenobacter lapidarius</name>
    <dbReference type="NCBI Taxonomy" id="1908237"/>
    <lineage>
        <taxon>Bacteria</taxon>
        <taxon>Pseudomonadati</taxon>
        <taxon>Bacteroidota</taxon>
        <taxon>Cytophagia</taxon>
        <taxon>Cytophagales</taxon>
        <taxon>Hymenobacteraceae</taxon>
        <taxon>Hymenobacter</taxon>
    </lineage>
</organism>
<accession>A0A1G1T4R9</accession>
<dbReference type="InterPro" id="IPR043772">
    <property type="entry name" value="MBG_3"/>
</dbReference>
<gene>
    <name evidence="2" type="ORF">BEN47_14260</name>
</gene>
<dbReference type="Proteomes" id="UP000176294">
    <property type="component" value="Unassembled WGS sequence"/>
</dbReference>
<evidence type="ECO:0000313" key="2">
    <source>
        <dbReference type="EMBL" id="OGX85868.1"/>
    </source>
</evidence>
<dbReference type="Pfam" id="PF18657">
    <property type="entry name" value="YDG"/>
    <property type="match status" value="7"/>
</dbReference>
<dbReference type="InterPro" id="IPR036179">
    <property type="entry name" value="Ig-like_dom_sf"/>
</dbReference>
<dbReference type="Gene3D" id="2.60.40.10">
    <property type="entry name" value="Immunoglobulins"/>
    <property type="match status" value="1"/>
</dbReference>
<dbReference type="InterPro" id="IPR041248">
    <property type="entry name" value="YDG"/>
</dbReference>
<reference evidence="2 3" key="1">
    <citation type="submission" date="2016-08" db="EMBL/GenBank/DDBJ databases">
        <title>Hymenobacter coccineus sp. nov., Hymenobacter lapidarius sp. nov. and Hymenobacter glacialis sp. nov., isolated from Antarctic soil.</title>
        <authorList>
            <person name="Sedlacek I."/>
            <person name="Kralova S."/>
            <person name="Kyrova K."/>
            <person name="Maslanova I."/>
            <person name="Stankova E."/>
            <person name="Vrbovska V."/>
            <person name="Nemec M."/>
            <person name="Bartak M."/>
            <person name="Svec P."/>
            <person name="Busse H.-J."/>
            <person name="Pantucek R."/>
        </authorList>
    </citation>
    <scope>NUCLEOTIDE SEQUENCE [LARGE SCALE GENOMIC DNA]</scope>
    <source>
        <strain evidence="2 3">CCM 8643</strain>
    </source>
</reference>
<dbReference type="EMBL" id="MDZB01000102">
    <property type="protein sequence ID" value="OGX85868.1"/>
    <property type="molecule type" value="Genomic_DNA"/>
</dbReference>